<protein>
    <recommendedName>
        <fullName evidence="5">Protein-L-isoaspartate O-methyltransferase</fullName>
    </recommendedName>
</protein>
<evidence type="ECO:0000256" key="1">
    <source>
        <dbReference type="ARBA" id="ARBA00005369"/>
    </source>
</evidence>
<sequence length="441" mass="49745">MAWFASGTTNDELAMALKGHDIIKTKKVLDAFRSVDRALFVPQTMLTRAYKDYPIREGTLHLSAPHIYAQVMEALELHPGASFLNIGSGSGYLSCLVGTITGKDAINHGLEIDAGVVEACRASLMAYTSVKRRRGLVPARSNQDYDSDGGDDTSDVPDEDMLNEVPQEEVDAKEEQAATENFSVCSIVCGDVFRMDVAKNMKYDRWVTLPWPTGRWICRIYVGARAPDRLLAMAKELLNPFGIVVGPFGDKLMKIRRREGNQFSELVLGNVTFAPMREVHHINNNMFSPDDTICFFPPQVWTPQRHKAYPRRFKEAVNVLLTANSGVPSNIWLRVFEYCAFEWFQEELRAEAKLRALLEIETNAREDAEKRALKAENERDKFRLLLWRQQNQIQHLMARLSRGGGHPGEPHNLDDEDDESDVVASDVFVSSDDDMSSEESL</sequence>
<dbReference type="VEuPathDB" id="FungiDB:H310_01055"/>
<feature type="coiled-coil region" evidence="2">
    <location>
        <begin position="351"/>
        <end position="385"/>
    </location>
</feature>
<evidence type="ECO:0008006" key="5">
    <source>
        <dbReference type="Google" id="ProtNLM"/>
    </source>
</evidence>
<accession>A0A024URK3</accession>
<keyword evidence="2" id="KW-0175">Coiled coil</keyword>
<dbReference type="GO" id="GO:0004719">
    <property type="term" value="F:protein-L-isoaspartate (D-aspartate) O-methyltransferase activity"/>
    <property type="evidence" value="ECO:0007669"/>
    <property type="project" value="InterPro"/>
</dbReference>
<dbReference type="RefSeq" id="XP_008862287.1">
    <property type="nucleotide sequence ID" value="XM_008864065.1"/>
</dbReference>
<reference evidence="4" key="1">
    <citation type="submission" date="2013-12" db="EMBL/GenBank/DDBJ databases">
        <title>The Genome Sequence of Aphanomyces invadans NJM9701.</title>
        <authorList>
            <consortium name="The Broad Institute Genomics Platform"/>
            <person name="Russ C."/>
            <person name="Tyler B."/>
            <person name="van West P."/>
            <person name="Dieguez-Uribeondo J."/>
            <person name="Young S.K."/>
            <person name="Zeng Q."/>
            <person name="Gargeya S."/>
            <person name="Fitzgerald M."/>
            <person name="Abouelleil A."/>
            <person name="Alvarado L."/>
            <person name="Chapman S.B."/>
            <person name="Gainer-Dewar J."/>
            <person name="Goldberg J."/>
            <person name="Griggs A."/>
            <person name="Gujja S."/>
            <person name="Hansen M."/>
            <person name="Howarth C."/>
            <person name="Imamovic A."/>
            <person name="Ireland A."/>
            <person name="Larimer J."/>
            <person name="McCowan C."/>
            <person name="Murphy C."/>
            <person name="Pearson M."/>
            <person name="Poon T.W."/>
            <person name="Priest M."/>
            <person name="Roberts A."/>
            <person name="Saif S."/>
            <person name="Shea T."/>
            <person name="Sykes S."/>
            <person name="Wortman J."/>
            <person name="Nusbaum C."/>
            <person name="Birren B."/>
        </authorList>
    </citation>
    <scope>NUCLEOTIDE SEQUENCE [LARGE SCALE GENOMIC DNA]</scope>
    <source>
        <strain evidence="4">NJM9701</strain>
    </source>
</reference>
<dbReference type="GeneID" id="20078105"/>
<feature type="region of interest" description="Disordered" evidence="3">
    <location>
        <begin position="138"/>
        <end position="160"/>
    </location>
</feature>
<dbReference type="SUPFAM" id="SSF53335">
    <property type="entry name" value="S-adenosyl-L-methionine-dependent methyltransferases"/>
    <property type="match status" value="2"/>
</dbReference>
<dbReference type="Gene3D" id="3.40.50.150">
    <property type="entry name" value="Vaccinia Virus protein VP39"/>
    <property type="match status" value="1"/>
</dbReference>
<feature type="compositionally biased region" description="Acidic residues" evidence="3">
    <location>
        <begin position="431"/>
        <end position="441"/>
    </location>
</feature>
<name>A0A024URK3_9STRA</name>
<dbReference type="Pfam" id="PF01135">
    <property type="entry name" value="PCMT"/>
    <property type="match status" value="1"/>
</dbReference>
<dbReference type="eggNOG" id="KOG1661">
    <property type="taxonomic scope" value="Eukaryota"/>
</dbReference>
<dbReference type="EMBL" id="KI913953">
    <property type="protein sequence ID" value="ETW08482.1"/>
    <property type="molecule type" value="Genomic_DNA"/>
</dbReference>
<dbReference type="GO" id="GO:0005737">
    <property type="term" value="C:cytoplasm"/>
    <property type="evidence" value="ECO:0007669"/>
    <property type="project" value="TreeGrafter"/>
</dbReference>
<comment type="similarity">
    <text evidence="1">Belongs to the methyltransferase superfamily. L-isoaspartyl/D-aspartyl protein methyltransferase family.</text>
</comment>
<feature type="compositionally biased region" description="Acidic residues" evidence="3">
    <location>
        <begin position="145"/>
        <end position="160"/>
    </location>
</feature>
<dbReference type="OrthoDB" id="10257972at2759"/>
<proteinExistence type="inferred from homology"/>
<gene>
    <name evidence="4" type="ORF">H310_01055</name>
</gene>
<dbReference type="AlphaFoldDB" id="A0A024URK3"/>
<feature type="region of interest" description="Disordered" evidence="3">
    <location>
        <begin position="400"/>
        <end position="441"/>
    </location>
</feature>
<organism evidence="4">
    <name type="scientific">Aphanomyces invadans</name>
    <dbReference type="NCBI Taxonomy" id="157072"/>
    <lineage>
        <taxon>Eukaryota</taxon>
        <taxon>Sar</taxon>
        <taxon>Stramenopiles</taxon>
        <taxon>Oomycota</taxon>
        <taxon>Saprolegniomycetes</taxon>
        <taxon>Saprolegniales</taxon>
        <taxon>Verrucalvaceae</taxon>
        <taxon>Aphanomyces</taxon>
    </lineage>
</organism>
<evidence type="ECO:0000313" key="4">
    <source>
        <dbReference type="EMBL" id="ETW08482.1"/>
    </source>
</evidence>
<evidence type="ECO:0000256" key="3">
    <source>
        <dbReference type="SAM" id="MobiDB-lite"/>
    </source>
</evidence>
<evidence type="ECO:0000256" key="2">
    <source>
        <dbReference type="SAM" id="Coils"/>
    </source>
</evidence>
<dbReference type="PANTHER" id="PTHR11579:SF9">
    <property type="entry name" value="PROTEIN-L-ISOASPARTATE O-METHYLTRANSFERASE"/>
    <property type="match status" value="1"/>
</dbReference>
<dbReference type="InterPro" id="IPR029063">
    <property type="entry name" value="SAM-dependent_MTases_sf"/>
</dbReference>
<dbReference type="PANTHER" id="PTHR11579">
    <property type="entry name" value="PROTEIN-L-ISOASPARTATE O-METHYLTRANSFERASE"/>
    <property type="match status" value="1"/>
</dbReference>
<dbReference type="InterPro" id="IPR000682">
    <property type="entry name" value="PCMT"/>
</dbReference>
<dbReference type="STRING" id="157072.A0A024URK3"/>